<evidence type="ECO:0000256" key="1">
    <source>
        <dbReference type="SAM" id="MobiDB-lite"/>
    </source>
</evidence>
<proteinExistence type="predicted"/>
<feature type="transmembrane region" description="Helical" evidence="2">
    <location>
        <begin position="12"/>
        <end position="33"/>
    </location>
</feature>
<keyword evidence="2" id="KW-1133">Transmembrane helix</keyword>
<evidence type="ECO:0000256" key="2">
    <source>
        <dbReference type="SAM" id="Phobius"/>
    </source>
</evidence>
<protein>
    <submittedName>
        <fullName evidence="3">Uncharacterized protein</fullName>
    </submittedName>
</protein>
<keyword evidence="2" id="KW-0472">Membrane</keyword>
<gene>
    <name evidence="3" type="ORF">Nfla_7102</name>
</gene>
<reference evidence="3" key="1">
    <citation type="journal article" date="2011" name="Acta Physiol. Plant.">
        <title>An investigation on the genetic background of Nostoc flagelliforme by similarity analysis of its partial genomic DNA and phylogenetic comparison of deduced related species.</title>
        <authorList>
            <person name="Gao X."/>
            <person name="Liu K."/>
            <person name="Qiu B.S."/>
        </authorList>
    </citation>
    <scope>NUCLEOTIDE SEQUENCE</scope>
    <source>
        <strain evidence="3">Sunitezuoqi</strain>
    </source>
</reference>
<evidence type="ECO:0000313" key="3">
    <source>
        <dbReference type="EMBL" id="ADO19196.1"/>
    </source>
</evidence>
<feature type="compositionally biased region" description="Low complexity" evidence="1">
    <location>
        <begin position="120"/>
        <end position="140"/>
    </location>
</feature>
<keyword evidence="2" id="KW-0812">Transmembrane</keyword>
<organism evidence="3">
    <name type="scientific">Nostoc flagelliforme str. Sunitezuoqi</name>
    <dbReference type="NCBI Taxonomy" id="676037"/>
    <lineage>
        <taxon>Bacteria</taxon>
        <taxon>Bacillati</taxon>
        <taxon>Cyanobacteriota</taxon>
        <taxon>Cyanophyceae</taxon>
        <taxon>Nostocales</taxon>
        <taxon>Nostocaceae</taxon>
        <taxon>Nostoc</taxon>
    </lineage>
</organism>
<feature type="region of interest" description="Disordered" evidence="1">
    <location>
        <begin position="116"/>
        <end position="140"/>
    </location>
</feature>
<dbReference type="AlphaFoldDB" id="E7DQ38"/>
<dbReference type="EMBL" id="HQ291143">
    <property type="protein sequence ID" value="ADO19196.1"/>
    <property type="molecule type" value="Genomic_DNA"/>
</dbReference>
<name>E7DQ38_9NOSO</name>
<sequence>MDIQSTLTQAIEFIVMSFVALMIFDFIDGLYVVPLPAIAIAQSNASSKSTVTATQFEPLSNTEQPGIEPQQIPFVTSQFEKMPDPWTLELEHHNSYTETQPVVLQSPSLRLLPRATEVQPKSLTKTSKKSTPLKGKATKSIATTAKTTSTNCAFAHFESRRGIKALVQRKKGDF</sequence>
<accession>E7DQ38</accession>